<evidence type="ECO:0000256" key="13">
    <source>
        <dbReference type="PIRNR" id="PIRNR017318"/>
    </source>
</evidence>
<protein>
    <recommendedName>
        <fullName evidence="5 13">Chorismate mutase</fullName>
        <ecNumber evidence="4 13">5.4.99.5</ecNumber>
    </recommendedName>
</protein>
<dbReference type="InterPro" id="IPR037039">
    <property type="entry name" value="CM_AroQ_sf_eucaryotic"/>
</dbReference>
<reference evidence="15 16" key="1">
    <citation type="journal article" date="2016" name="Genome Biol. Evol.">
        <title>Divergent and convergent evolution of fungal pathogenicity.</title>
        <authorList>
            <person name="Shang Y."/>
            <person name="Xiao G."/>
            <person name="Zheng P."/>
            <person name="Cen K."/>
            <person name="Zhan S."/>
            <person name="Wang C."/>
        </authorList>
    </citation>
    <scope>NUCLEOTIDE SEQUENCE [LARGE SCALE GENOMIC DNA]</scope>
    <source>
        <strain evidence="15 16">ARSEF 7405</strain>
    </source>
</reference>
<evidence type="ECO:0000256" key="5">
    <source>
        <dbReference type="ARBA" id="ARBA00020296"/>
    </source>
</evidence>
<dbReference type="Gene3D" id="1.10.590.10">
    <property type="entry name" value="Chorismate mutase, AroQ class superfamily, eukaryotic"/>
    <property type="match status" value="1"/>
</dbReference>
<dbReference type="PANTHER" id="PTHR21145">
    <property type="entry name" value="CHORISMATE MUTASE"/>
    <property type="match status" value="1"/>
</dbReference>
<dbReference type="PANTHER" id="PTHR21145:SF12">
    <property type="entry name" value="CHORISMATE MUTASE"/>
    <property type="match status" value="1"/>
</dbReference>
<proteinExistence type="predicted"/>
<dbReference type="PIRSF" id="PIRSF017318">
    <property type="entry name" value="Chor_mut_AroQ_eu"/>
    <property type="match status" value="1"/>
</dbReference>
<organism evidence="15 16">
    <name type="scientific">Ascosphaera apis ARSEF 7405</name>
    <dbReference type="NCBI Taxonomy" id="392613"/>
    <lineage>
        <taxon>Eukaryota</taxon>
        <taxon>Fungi</taxon>
        <taxon>Dikarya</taxon>
        <taxon>Ascomycota</taxon>
        <taxon>Pezizomycotina</taxon>
        <taxon>Eurotiomycetes</taxon>
        <taxon>Eurotiomycetidae</taxon>
        <taxon>Onygenales</taxon>
        <taxon>Ascosphaeraceae</taxon>
        <taxon>Ascosphaera</taxon>
    </lineage>
</organism>
<evidence type="ECO:0000313" key="15">
    <source>
        <dbReference type="EMBL" id="KZZ96320.1"/>
    </source>
</evidence>
<dbReference type="GO" id="GO:0005634">
    <property type="term" value="C:nucleus"/>
    <property type="evidence" value="ECO:0007669"/>
    <property type="project" value="EnsemblFungi"/>
</dbReference>
<evidence type="ECO:0000313" key="16">
    <source>
        <dbReference type="Proteomes" id="UP000242877"/>
    </source>
</evidence>
<gene>
    <name evidence="15" type="ORF">AAP_01093</name>
</gene>
<dbReference type="GO" id="GO:0005737">
    <property type="term" value="C:cytoplasm"/>
    <property type="evidence" value="ECO:0007669"/>
    <property type="project" value="UniProtKB-SubCell"/>
</dbReference>
<dbReference type="InterPro" id="IPR008238">
    <property type="entry name" value="Chorismate_mutase_AroQ_euk"/>
</dbReference>
<evidence type="ECO:0000256" key="12">
    <source>
        <dbReference type="ARBA" id="ARBA00023979"/>
    </source>
</evidence>
<evidence type="ECO:0000256" key="1">
    <source>
        <dbReference type="ARBA" id="ARBA00004496"/>
    </source>
</evidence>
<keyword evidence="9 13" id="KW-0057">Aromatic amino acid biosynthesis</keyword>
<comment type="caution">
    <text evidence="15">The sequence shown here is derived from an EMBL/GenBank/DDBJ whole genome shotgun (WGS) entry which is preliminary data.</text>
</comment>
<evidence type="ECO:0000256" key="3">
    <source>
        <dbReference type="ARBA" id="ARBA00011738"/>
    </source>
</evidence>
<keyword evidence="6" id="KW-0963">Cytoplasm</keyword>
<name>A0A166PET2_9EURO</name>
<evidence type="ECO:0000256" key="10">
    <source>
        <dbReference type="ARBA" id="ARBA00023222"/>
    </source>
</evidence>
<dbReference type="OrthoDB" id="191918at2759"/>
<dbReference type="UniPathway" id="UPA00120">
    <property type="reaction ID" value="UER00203"/>
</dbReference>
<keyword evidence="7" id="KW-0827">Tyrosine biosynthesis</keyword>
<evidence type="ECO:0000256" key="11">
    <source>
        <dbReference type="ARBA" id="ARBA00023235"/>
    </source>
</evidence>
<dbReference type="InterPro" id="IPR036263">
    <property type="entry name" value="Chorismate_II_sf"/>
</dbReference>
<keyword evidence="16" id="KW-1185">Reference proteome</keyword>
<dbReference type="Pfam" id="PF01817">
    <property type="entry name" value="CM_2"/>
    <property type="match status" value="1"/>
</dbReference>
<evidence type="ECO:0000256" key="9">
    <source>
        <dbReference type="ARBA" id="ARBA00023141"/>
    </source>
</evidence>
<dbReference type="PROSITE" id="PS51169">
    <property type="entry name" value="CHORISMATE_MUT_3"/>
    <property type="match status" value="1"/>
</dbReference>
<dbReference type="SUPFAM" id="SSF48600">
    <property type="entry name" value="Chorismate mutase II"/>
    <property type="match status" value="1"/>
</dbReference>
<dbReference type="VEuPathDB" id="FungiDB:AAP_01093"/>
<dbReference type="EC" id="5.4.99.5" evidence="4 13"/>
<evidence type="ECO:0000256" key="6">
    <source>
        <dbReference type="ARBA" id="ARBA00022490"/>
    </source>
</evidence>
<evidence type="ECO:0000259" key="14">
    <source>
        <dbReference type="Pfam" id="PF01817"/>
    </source>
</evidence>
<dbReference type="GO" id="GO:0009094">
    <property type="term" value="P:L-phenylalanine biosynthetic process"/>
    <property type="evidence" value="ECO:0007669"/>
    <property type="project" value="UniProtKB-KW"/>
</dbReference>
<feature type="domain" description="Chorismate mutase" evidence="14">
    <location>
        <begin position="145"/>
        <end position="251"/>
    </location>
</feature>
<keyword evidence="11 13" id="KW-0413">Isomerase</keyword>
<dbReference type="GO" id="GO:0004106">
    <property type="term" value="F:chorismate mutase activity"/>
    <property type="evidence" value="ECO:0007669"/>
    <property type="project" value="UniProtKB-UniRule"/>
</dbReference>
<dbReference type="GO" id="GO:0072545">
    <property type="term" value="F:L-tyrosine binding"/>
    <property type="evidence" value="ECO:0007669"/>
    <property type="project" value="EnsemblFungi"/>
</dbReference>
<sequence length="265" mass="30507">MDTAIEAGNASQPLDLSTIRFQLVRLEDTIIFHLIERVQFPLNEAIYQPGGVKIPDSDLSLMDWLLFQRERLDSMLRRYESPDEYPFFPEALKKPILAPINYPKVLHTNDITINPTIKERYIKEILPAICRHDRESRGEAEENYGSSATADVAVLQSLSRRIHYGAFVAEAKFRKDPETFVRLIKSNDTKGIDEAITDSVQEEKVLKRLRLKAQTYGQDLDEPHSNSSKINVDAVVNMYKNIVIPLTKELEVDYLMKRLNGTKWE</sequence>
<keyword evidence="8 13" id="KW-0028">Amino-acid biosynthesis</keyword>
<dbReference type="AlphaFoldDB" id="A0A166PET2"/>
<evidence type="ECO:0000256" key="8">
    <source>
        <dbReference type="ARBA" id="ARBA00022605"/>
    </source>
</evidence>
<comment type="catalytic activity">
    <reaction evidence="12">
        <text>chorismate = prephenate</text>
        <dbReference type="Rhea" id="RHEA:13897"/>
        <dbReference type="ChEBI" id="CHEBI:29748"/>
        <dbReference type="ChEBI" id="CHEBI:29934"/>
        <dbReference type="EC" id="5.4.99.5"/>
    </reaction>
    <physiologicalReaction direction="left-to-right" evidence="12">
        <dbReference type="Rhea" id="RHEA:13898"/>
    </physiologicalReaction>
</comment>
<evidence type="ECO:0000256" key="2">
    <source>
        <dbReference type="ARBA" id="ARBA00004817"/>
    </source>
</evidence>
<comment type="subunit">
    <text evidence="3">Homodimer.</text>
</comment>
<comment type="subcellular location">
    <subcellularLocation>
        <location evidence="1">Cytoplasm</location>
    </subcellularLocation>
</comment>
<keyword evidence="10" id="KW-0584">Phenylalanine biosynthesis</keyword>
<dbReference type="GO" id="GO:0046417">
    <property type="term" value="P:chorismate metabolic process"/>
    <property type="evidence" value="ECO:0007669"/>
    <property type="project" value="EnsemblFungi"/>
</dbReference>
<dbReference type="GO" id="GO:0006571">
    <property type="term" value="P:tyrosine biosynthetic process"/>
    <property type="evidence" value="ECO:0007669"/>
    <property type="project" value="UniProtKB-KW"/>
</dbReference>
<dbReference type="GO" id="GO:0120284">
    <property type="term" value="F:tryptophan binding"/>
    <property type="evidence" value="ECO:0007669"/>
    <property type="project" value="EnsemblFungi"/>
</dbReference>
<evidence type="ECO:0000256" key="4">
    <source>
        <dbReference type="ARBA" id="ARBA00012404"/>
    </source>
</evidence>
<dbReference type="NCBIfam" id="TIGR01802">
    <property type="entry name" value="CM_pl-yst"/>
    <property type="match status" value="1"/>
</dbReference>
<dbReference type="Proteomes" id="UP000242877">
    <property type="component" value="Unassembled WGS sequence"/>
</dbReference>
<evidence type="ECO:0000256" key="7">
    <source>
        <dbReference type="ARBA" id="ARBA00022498"/>
    </source>
</evidence>
<dbReference type="InterPro" id="IPR002701">
    <property type="entry name" value="CM_II_prokaryot"/>
</dbReference>
<dbReference type="EMBL" id="AZGZ01000003">
    <property type="protein sequence ID" value="KZZ96320.1"/>
    <property type="molecule type" value="Genomic_DNA"/>
</dbReference>
<comment type="pathway">
    <text evidence="2">Metabolic intermediate biosynthesis; prephenate biosynthesis; prephenate from chorismate: step 1/1.</text>
</comment>
<accession>A0A166PET2</accession>
<dbReference type="FunFam" id="1.10.590.10:FF:000002">
    <property type="entry name" value="Chorismate mutase"/>
    <property type="match status" value="1"/>
</dbReference>